<feature type="compositionally biased region" description="Low complexity" evidence="1">
    <location>
        <begin position="265"/>
        <end position="274"/>
    </location>
</feature>
<reference evidence="3 4" key="1">
    <citation type="journal article" date="2018" name="IMA Fungus">
        <title>IMA Genome-F 9: Draft genome sequence of Annulohypoxylon stygium, Aspergillus mulundensis, Berkeleyomyces basicola (syn. Thielaviopsis basicola), Ceratocystis smalleyi, two Cercospora beticola strains, Coleophoma cylindrospora, Fusarium fracticaudum, Phialophora cf. hyalina, and Morchella septimelata.</title>
        <authorList>
            <person name="Wingfield B.D."/>
            <person name="Bills G.F."/>
            <person name="Dong Y."/>
            <person name="Huang W."/>
            <person name="Nel W.J."/>
            <person name="Swalarsk-Parry B.S."/>
            <person name="Vaghefi N."/>
            <person name="Wilken P.M."/>
            <person name="An Z."/>
            <person name="de Beer Z.W."/>
            <person name="De Vos L."/>
            <person name="Chen L."/>
            <person name="Duong T.A."/>
            <person name="Gao Y."/>
            <person name="Hammerbacher A."/>
            <person name="Kikkert J.R."/>
            <person name="Li Y."/>
            <person name="Li H."/>
            <person name="Li K."/>
            <person name="Li Q."/>
            <person name="Liu X."/>
            <person name="Ma X."/>
            <person name="Naidoo K."/>
            <person name="Pethybridge S.J."/>
            <person name="Sun J."/>
            <person name="Steenkamp E.T."/>
            <person name="van der Nest M.A."/>
            <person name="van Wyk S."/>
            <person name="Wingfield M.J."/>
            <person name="Xiong C."/>
            <person name="Yue Q."/>
            <person name="Zhang X."/>
        </authorList>
    </citation>
    <scope>NUCLEOTIDE SEQUENCE [LARGE SCALE GENOMIC DNA]</scope>
    <source>
        <strain evidence="3 4">BP5796</strain>
    </source>
</reference>
<dbReference type="AlphaFoldDB" id="A0A3D8RD42"/>
<evidence type="ECO:0000256" key="1">
    <source>
        <dbReference type="SAM" id="MobiDB-lite"/>
    </source>
</evidence>
<protein>
    <recommendedName>
        <fullName evidence="2">Sfi1 spindle body domain-containing protein</fullName>
    </recommendedName>
</protein>
<feature type="region of interest" description="Disordered" evidence="1">
    <location>
        <begin position="233"/>
        <end position="300"/>
    </location>
</feature>
<organism evidence="3 4">
    <name type="scientific">Coleophoma crateriformis</name>
    <dbReference type="NCBI Taxonomy" id="565419"/>
    <lineage>
        <taxon>Eukaryota</taxon>
        <taxon>Fungi</taxon>
        <taxon>Dikarya</taxon>
        <taxon>Ascomycota</taxon>
        <taxon>Pezizomycotina</taxon>
        <taxon>Leotiomycetes</taxon>
        <taxon>Helotiales</taxon>
        <taxon>Dermateaceae</taxon>
        <taxon>Coleophoma</taxon>
    </lineage>
</organism>
<evidence type="ECO:0000313" key="3">
    <source>
        <dbReference type="EMBL" id="RDW71967.1"/>
    </source>
</evidence>
<dbReference type="Pfam" id="PF08457">
    <property type="entry name" value="Sfi1"/>
    <property type="match status" value="1"/>
</dbReference>
<evidence type="ECO:0000259" key="2">
    <source>
        <dbReference type="Pfam" id="PF08457"/>
    </source>
</evidence>
<proteinExistence type="predicted"/>
<feature type="compositionally biased region" description="Basic and acidic residues" evidence="1">
    <location>
        <begin position="1050"/>
        <end position="1061"/>
    </location>
</feature>
<accession>A0A3D8RD42</accession>
<comment type="caution">
    <text evidence="3">The sequence shown here is derived from an EMBL/GenBank/DDBJ whole genome shotgun (WGS) entry which is preliminary data.</text>
</comment>
<evidence type="ECO:0000313" key="4">
    <source>
        <dbReference type="Proteomes" id="UP000256328"/>
    </source>
</evidence>
<feature type="compositionally biased region" description="Polar residues" evidence="1">
    <location>
        <begin position="195"/>
        <end position="209"/>
    </location>
</feature>
<feature type="compositionally biased region" description="Polar residues" evidence="1">
    <location>
        <begin position="284"/>
        <end position="297"/>
    </location>
</feature>
<feature type="domain" description="Sfi1 spindle body" evidence="2">
    <location>
        <begin position="379"/>
        <end position="937"/>
    </location>
</feature>
<keyword evidence="4" id="KW-1185">Reference proteome</keyword>
<feature type="region of interest" description="Disordered" evidence="1">
    <location>
        <begin position="1026"/>
        <end position="1061"/>
    </location>
</feature>
<dbReference type="EMBL" id="PDLN01000011">
    <property type="protein sequence ID" value="RDW71967.1"/>
    <property type="molecule type" value="Genomic_DNA"/>
</dbReference>
<gene>
    <name evidence="3" type="ORF">BP5796_08001</name>
</gene>
<feature type="compositionally biased region" description="Polar residues" evidence="1">
    <location>
        <begin position="117"/>
        <end position="127"/>
    </location>
</feature>
<sequence length="1061" mass="123897">MPPSTSTAQSSRDAGTISTSAAEIYYTNEDVAILHSMVARAQALLPTLPERERLPTSALFGAYDEILPDIGIDADHDSRYARLLFKVGGLRGPGTLMDKFMEVMARMGIEIEFDLPQTGSSDRPYSQSEEETQVAVSEYEKADTERPRSRGRRNSESSMWIPPTPHPTADKQGRRRSFSSHGGVKNDFQERSVPLSESQSRLRLSTKQGPSKLERNVEDARKDIRTWLRAGLAQASRGRMRSTSTQSGMRIRRRSLSVTPRDHGTATSRSAAASDDYHAATEDTVPTSDAGQGSASDSEVDLYERDVHTQTHSRLEVKASLIYTHRLAIKLKSQIMVWRDKALQLREHNYRLNLIAVHRDGYILIRAAFEGWHQHIKVKKYIAETESFFEHLERRAGRARDLFLLHKAFTHWAQCAIDEAQRTSVARRHIVRVRVFNAWREITAVNELKVRRHVLKRFFGVWKRQNYKVQADNRAAMQKYENNLVGRIYWDWFFKFCDINAKIWHNNRTKQRIFLQWFYAAQGHKSQKEHSLQTRRQHLLRDTWHCWQVKTEQNARRHGDAEIFYQTQLCRSALRKWRHEERVIPARVIVQTDVSIRLLRDKFSIWLLRARQEKQAANADRLKIMREALVTWRLKLRSQAVSSRIDDRIALQVLYKWVLVERLSLLQRVRDRRLMQSCIASLVQGWGQTREVRWDREDLANLFLTQRAQKMALNCWRSRREEQQKLDATVMQFRAPRLLQGYISTWNQHAQQVQLLGQWATDARYYFLVSKALRIWKSGTQKTKRDKRKLAYAQLRRLTKVNLARRIFQLWHKQAKQVLILEAHGAEVSTNRTVIRGMEVYDRWRGRAEEIAEMENTCRESILRRFLLMWRERLVSYQAMQSEAVLSFQERTQDRLLKRWSLRTLKERAQSNYALDVREKNAKKNFRRMFVYWQTKTTERRPRKPPEFGDTARAEAWSEFGDDVDVDVLARDLEETNASTFIPGYLSTPSKRTERVLAAAARFSSTTPRAPLSTPFERQLRAQYSGGTLPSMRRPPGRSTIGIGGGFSDIPRDKDGAYRRL</sequence>
<feature type="region of interest" description="Disordered" evidence="1">
    <location>
        <begin position="115"/>
        <end position="218"/>
    </location>
</feature>
<feature type="compositionally biased region" description="Basic and acidic residues" evidence="1">
    <location>
        <begin position="138"/>
        <end position="148"/>
    </location>
</feature>
<dbReference type="OrthoDB" id="5215300at2759"/>
<dbReference type="Proteomes" id="UP000256328">
    <property type="component" value="Unassembled WGS sequence"/>
</dbReference>
<name>A0A3D8RD42_9HELO</name>
<dbReference type="InterPro" id="IPR013665">
    <property type="entry name" value="Sfi1_dom"/>
</dbReference>